<protein>
    <submittedName>
        <fullName evidence="1">Uncharacterized protein</fullName>
    </submittedName>
</protein>
<evidence type="ECO:0000313" key="2">
    <source>
        <dbReference type="Proteomes" id="UP000016800"/>
    </source>
</evidence>
<dbReference type="HOGENOM" id="CLU_009290_0_0_1"/>
<dbReference type="GeneID" id="35402791"/>
<accession>S0EN24</accession>
<evidence type="ECO:0000313" key="1">
    <source>
        <dbReference type="EMBL" id="CCT73853.1"/>
    </source>
</evidence>
<dbReference type="Proteomes" id="UP000016800">
    <property type="component" value="Chromosome IX"/>
</dbReference>
<sequence>MPSFGRLQAALASATNELTLAAANINFDFTLVRCEVPKEFEPLGSALSQTRKENAEGGTAHITARRLGVLFEGILGPTPALVKSYGTRVSEIAQAVQKENPPEIEESIFAPHAGADGTSIWAAATSSSTALHVQLLACMLARLWSAPETISIWVELIKERRKQIEGLWNDDEPLRFATVAAAAQSDISRASLAEWDASVRSWLRTADRFNQERQDKLMILLDKVNSDITVGGSDATPLQFSDPLVQPGGFLTLGLARPREGDTHGVFWSLSLAHLNFYGRPVSRKARFDTESRKLSFDQFTQAVYGSLLGHWNLTGPLTQYPSRIFVAMKRTIERQVSADTPIAVAEESRDPSSPINILSKLGAAHLDAQPFPDDIIHKLFALGNRRASKFIPSTGLRPFLGFGDVGDLLSKLKGPMQRVALLRRLALSSDYDPDAFIIRYFDEDLAVVNPAVKGRYCAFASAQARRNPDGVSSTHGQWVPRCFMRKHQYPGEVVTEMTDFDTFRLSSEGKVIAMTATRPTGEVVAQDFHFVCGTEHSAAIYMQETAIERRRILRPAIRSLSIEDIKWCLDSDFCEPGKLLDIFYVDLAPSNLTLRALTIAHKVYQTLPDAAISTRSLESPLYQAKWAKSLLDIRGGLDPLRNINSRYQQLALSLTNSLSCVAYLEGGFDLEPEILERTFALAFEESIYFSMKA</sequence>
<dbReference type="RefSeq" id="XP_023435931.1">
    <property type="nucleotide sequence ID" value="XM_023568789.1"/>
</dbReference>
<dbReference type="AlphaFoldDB" id="S0EN24"/>
<gene>
    <name evidence="1" type="ORF">FFUJ_09322</name>
</gene>
<dbReference type="EMBL" id="HF679031">
    <property type="protein sequence ID" value="CCT73853.1"/>
    <property type="molecule type" value="Genomic_DNA"/>
</dbReference>
<name>S0EN24_GIBF5</name>
<dbReference type="VEuPathDB" id="FungiDB:FFUJ_09322"/>
<reference evidence="2" key="1">
    <citation type="journal article" date="2013" name="PLoS Pathog.">
        <title>Deciphering the cryptic genome: genome-wide analyses of the rice pathogen Fusarium fujikuroi reveal complex regulation of secondary metabolism and novel metabolites.</title>
        <authorList>
            <person name="Wiemann P."/>
            <person name="Sieber C.M."/>
            <person name="von Bargen K.W."/>
            <person name="Studt L."/>
            <person name="Niehaus E.M."/>
            <person name="Espino J.J."/>
            <person name="Huss K."/>
            <person name="Michielse C.B."/>
            <person name="Albermann S."/>
            <person name="Wagner D."/>
            <person name="Bergner S.V."/>
            <person name="Connolly L.R."/>
            <person name="Fischer A."/>
            <person name="Reuter G."/>
            <person name="Kleigrewe K."/>
            <person name="Bald T."/>
            <person name="Wingfield B.D."/>
            <person name="Ophir R."/>
            <person name="Freeman S."/>
            <person name="Hippler M."/>
            <person name="Smith K.M."/>
            <person name="Brown D.W."/>
            <person name="Proctor R.H."/>
            <person name="Munsterkotter M."/>
            <person name="Freitag M."/>
            <person name="Humpf H.U."/>
            <person name="Guldener U."/>
            <person name="Tudzynski B."/>
        </authorList>
    </citation>
    <scope>NUCLEOTIDE SEQUENCE [LARGE SCALE GENOMIC DNA]</scope>
    <source>
        <strain evidence="2">CBS 195.34 / IMI 58289 / NRRL A-6831</strain>
    </source>
</reference>
<organism evidence="1 2">
    <name type="scientific">Gibberella fujikuroi (strain CBS 195.34 / IMI 58289 / NRRL A-6831)</name>
    <name type="common">Bakanae and foot rot disease fungus</name>
    <name type="synonym">Fusarium fujikuroi</name>
    <dbReference type="NCBI Taxonomy" id="1279085"/>
    <lineage>
        <taxon>Eukaryota</taxon>
        <taxon>Fungi</taxon>
        <taxon>Dikarya</taxon>
        <taxon>Ascomycota</taxon>
        <taxon>Pezizomycotina</taxon>
        <taxon>Sordariomycetes</taxon>
        <taxon>Hypocreomycetidae</taxon>
        <taxon>Hypocreales</taxon>
        <taxon>Nectriaceae</taxon>
        <taxon>Fusarium</taxon>
        <taxon>Fusarium fujikuroi species complex</taxon>
    </lineage>
</organism>
<keyword evidence="2" id="KW-1185">Reference proteome</keyword>
<proteinExistence type="predicted"/>